<dbReference type="EMBL" id="BARS01010203">
    <property type="protein sequence ID" value="GAF90935.1"/>
    <property type="molecule type" value="Genomic_DNA"/>
</dbReference>
<dbReference type="AlphaFoldDB" id="X0UR27"/>
<evidence type="ECO:0000256" key="1">
    <source>
        <dbReference type="ARBA" id="ARBA00022612"/>
    </source>
</evidence>
<evidence type="ECO:0000313" key="3">
    <source>
        <dbReference type="EMBL" id="GAF90935.1"/>
    </source>
</evidence>
<organism evidence="3">
    <name type="scientific">marine sediment metagenome</name>
    <dbReference type="NCBI Taxonomy" id="412755"/>
    <lineage>
        <taxon>unclassified sequences</taxon>
        <taxon>metagenomes</taxon>
        <taxon>ecological metagenomes</taxon>
    </lineage>
</organism>
<feature type="domain" description="Terminase large subunit gp17-like C-terminal" evidence="2">
    <location>
        <begin position="16"/>
        <end position="112"/>
    </location>
</feature>
<dbReference type="InterPro" id="IPR035421">
    <property type="entry name" value="Terminase_6C"/>
</dbReference>
<proteinExistence type="predicted"/>
<sequence length="132" mass="15042">SVIGYAKLLSERWDRIHATYVDSTKHGDYIVEDMRQAGVASPKGVVFTVKSKQEMAQILRQRMTREQLRIPYDRDLLDELNTEKYTLTKSGRITYSHPEGTHDDRFWALALAAYAAEQAPPPSRPIAGVCEF</sequence>
<accession>X0UR27</accession>
<evidence type="ECO:0000259" key="2">
    <source>
        <dbReference type="Pfam" id="PF17289"/>
    </source>
</evidence>
<reference evidence="3" key="1">
    <citation type="journal article" date="2014" name="Front. Microbiol.">
        <title>High frequency of phylogenetically diverse reductive dehalogenase-homologous genes in deep subseafloor sedimentary metagenomes.</title>
        <authorList>
            <person name="Kawai M."/>
            <person name="Futagami T."/>
            <person name="Toyoda A."/>
            <person name="Takaki Y."/>
            <person name="Nishi S."/>
            <person name="Hori S."/>
            <person name="Arai W."/>
            <person name="Tsubouchi T."/>
            <person name="Morono Y."/>
            <person name="Uchiyama I."/>
            <person name="Ito T."/>
            <person name="Fujiyama A."/>
            <person name="Inagaki F."/>
            <person name="Takami H."/>
        </authorList>
    </citation>
    <scope>NUCLEOTIDE SEQUENCE</scope>
    <source>
        <strain evidence="3">Expedition CK06-06</strain>
    </source>
</reference>
<dbReference type="Gene3D" id="3.30.420.240">
    <property type="match status" value="1"/>
</dbReference>
<gene>
    <name evidence="3" type="ORF">S01H1_18982</name>
</gene>
<feature type="non-terminal residue" evidence="3">
    <location>
        <position position="1"/>
    </location>
</feature>
<comment type="caution">
    <text evidence="3">The sequence shown here is derived from an EMBL/GenBank/DDBJ whole genome shotgun (WGS) entry which is preliminary data.</text>
</comment>
<name>X0UR27_9ZZZZ</name>
<dbReference type="Pfam" id="PF17289">
    <property type="entry name" value="Terminase_6C"/>
    <property type="match status" value="1"/>
</dbReference>
<keyword evidence="1" id="KW-1188">Viral release from host cell</keyword>
<protein>
    <recommendedName>
        <fullName evidence="2">Terminase large subunit gp17-like C-terminal domain-containing protein</fullName>
    </recommendedName>
</protein>